<keyword evidence="1 3" id="KW-0378">Hydrolase</keyword>
<dbReference type="OrthoDB" id="2987348at2"/>
<protein>
    <submittedName>
        <fullName evidence="3">Alpha/beta fold hydrolase</fullName>
    </submittedName>
</protein>
<evidence type="ECO:0000256" key="1">
    <source>
        <dbReference type="ARBA" id="ARBA00022801"/>
    </source>
</evidence>
<dbReference type="InterPro" id="IPR050266">
    <property type="entry name" value="AB_hydrolase_sf"/>
</dbReference>
<dbReference type="SUPFAM" id="SSF53474">
    <property type="entry name" value="alpha/beta-Hydrolases"/>
    <property type="match status" value="1"/>
</dbReference>
<proteinExistence type="predicted"/>
<dbReference type="RefSeq" id="WP_133345458.1">
    <property type="nucleotide sequence ID" value="NZ_SMZQ01000001.1"/>
</dbReference>
<reference evidence="3 4" key="1">
    <citation type="submission" date="2019-03" db="EMBL/GenBank/DDBJ databases">
        <title>Genome Sequencing and Assembly of Various Microbes Isolated from Partially Reclaimed Soil and Acid Mine Drainage (AMD) Site.</title>
        <authorList>
            <person name="Steinbock B."/>
            <person name="Bechtold R."/>
            <person name="Sevigny J.L."/>
            <person name="Thomas D."/>
            <person name="Cuthill L.R."/>
            <person name="Aveiro Johannsen E.J."/>
            <person name="Thomas K."/>
            <person name="Ghosh A."/>
        </authorList>
    </citation>
    <scope>NUCLEOTIDE SEQUENCE [LARGE SCALE GENOMIC DNA]</scope>
    <source>
        <strain evidence="3 4">S-A1</strain>
    </source>
</reference>
<accession>A0A4R5Y8N8</accession>
<name>A0A4R5Y8N8_9MICC</name>
<evidence type="ECO:0000259" key="2">
    <source>
        <dbReference type="Pfam" id="PF00561"/>
    </source>
</evidence>
<dbReference type="PANTHER" id="PTHR43798">
    <property type="entry name" value="MONOACYLGLYCEROL LIPASE"/>
    <property type="match status" value="1"/>
</dbReference>
<dbReference type="InterPro" id="IPR029058">
    <property type="entry name" value="AB_hydrolase_fold"/>
</dbReference>
<dbReference type="InterPro" id="IPR000073">
    <property type="entry name" value="AB_hydrolase_1"/>
</dbReference>
<evidence type="ECO:0000313" key="4">
    <source>
        <dbReference type="Proteomes" id="UP000294621"/>
    </source>
</evidence>
<dbReference type="GO" id="GO:0016020">
    <property type="term" value="C:membrane"/>
    <property type="evidence" value="ECO:0007669"/>
    <property type="project" value="TreeGrafter"/>
</dbReference>
<gene>
    <name evidence="3" type="ORF">E2R57_00105</name>
</gene>
<dbReference type="EMBL" id="SMZQ01000001">
    <property type="protein sequence ID" value="TDL41129.1"/>
    <property type="molecule type" value="Genomic_DNA"/>
</dbReference>
<evidence type="ECO:0000313" key="3">
    <source>
        <dbReference type="EMBL" id="TDL41129.1"/>
    </source>
</evidence>
<comment type="caution">
    <text evidence="3">The sequence shown here is derived from an EMBL/GenBank/DDBJ whole genome shotgun (WGS) entry which is preliminary data.</text>
</comment>
<feature type="domain" description="AB hydrolase-1" evidence="2">
    <location>
        <begin position="21"/>
        <end position="250"/>
    </location>
</feature>
<dbReference type="AlphaFoldDB" id="A0A4R5Y8N8"/>
<dbReference type="PANTHER" id="PTHR43798:SF31">
    <property type="entry name" value="AB HYDROLASE SUPERFAMILY PROTEIN YCLE"/>
    <property type="match status" value="1"/>
</dbReference>
<dbReference type="PRINTS" id="PR00111">
    <property type="entry name" value="ABHYDROLASE"/>
</dbReference>
<dbReference type="GO" id="GO:0016787">
    <property type="term" value="F:hydrolase activity"/>
    <property type="evidence" value="ECO:0007669"/>
    <property type="project" value="UniProtKB-KW"/>
</dbReference>
<dbReference type="Pfam" id="PF00561">
    <property type="entry name" value="Abhydrolase_1"/>
    <property type="match status" value="1"/>
</dbReference>
<dbReference type="Proteomes" id="UP000294621">
    <property type="component" value="Unassembled WGS sequence"/>
</dbReference>
<organism evidence="3 4">
    <name type="scientific">Arthrobacter nitrophenolicus</name>
    <dbReference type="NCBI Taxonomy" id="683150"/>
    <lineage>
        <taxon>Bacteria</taxon>
        <taxon>Bacillati</taxon>
        <taxon>Actinomycetota</taxon>
        <taxon>Actinomycetes</taxon>
        <taxon>Micrococcales</taxon>
        <taxon>Micrococcaceae</taxon>
        <taxon>Arthrobacter</taxon>
    </lineage>
</organism>
<sequence length="270" mass="28766">MPTVTVNGVELYFEEHGTGQPIVGIHGTPSSAMLWAGAAAELANHGRCILYDRRGFYRSAPPEPFHSIDLTEHLDDLAALIATLHAEPAVLIGRSTGGLIALEFTRRFPDKVKGLVLLEPALFTLDPKADAWAADTRRRVLAHVAVEPARLAEALLRDALGDETWDAFPHELKNILGGTSPAVLAEMRGYGLDLSEDPLVLGEEALAGVRVPALIVSAEDSLEACRLVNVRLAAHLPHAETVLVPGGHLIDPAHPAVLSFIDRLVGGAPG</sequence>
<dbReference type="Gene3D" id="3.40.50.1820">
    <property type="entry name" value="alpha/beta hydrolase"/>
    <property type="match status" value="1"/>
</dbReference>